<organism evidence="2 3">
    <name type="scientific">Dendrothele bispora (strain CBS 962.96)</name>
    <dbReference type="NCBI Taxonomy" id="1314807"/>
    <lineage>
        <taxon>Eukaryota</taxon>
        <taxon>Fungi</taxon>
        <taxon>Dikarya</taxon>
        <taxon>Basidiomycota</taxon>
        <taxon>Agaricomycotina</taxon>
        <taxon>Agaricomycetes</taxon>
        <taxon>Agaricomycetidae</taxon>
        <taxon>Agaricales</taxon>
        <taxon>Agaricales incertae sedis</taxon>
        <taxon>Dendrothele</taxon>
    </lineage>
</organism>
<reference evidence="2 3" key="1">
    <citation type="journal article" date="2019" name="Nat. Ecol. Evol.">
        <title>Megaphylogeny resolves global patterns of mushroom evolution.</title>
        <authorList>
            <person name="Varga T."/>
            <person name="Krizsan K."/>
            <person name="Foldi C."/>
            <person name="Dima B."/>
            <person name="Sanchez-Garcia M."/>
            <person name="Sanchez-Ramirez S."/>
            <person name="Szollosi G.J."/>
            <person name="Szarkandi J.G."/>
            <person name="Papp V."/>
            <person name="Albert L."/>
            <person name="Andreopoulos W."/>
            <person name="Angelini C."/>
            <person name="Antonin V."/>
            <person name="Barry K.W."/>
            <person name="Bougher N.L."/>
            <person name="Buchanan P."/>
            <person name="Buyck B."/>
            <person name="Bense V."/>
            <person name="Catcheside P."/>
            <person name="Chovatia M."/>
            <person name="Cooper J."/>
            <person name="Damon W."/>
            <person name="Desjardin D."/>
            <person name="Finy P."/>
            <person name="Geml J."/>
            <person name="Haridas S."/>
            <person name="Hughes K."/>
            <person name="Justo A."/>
            <person name="Karasinski D."/>
            <person name="Kautmanova I."/>
            <person name="Kiss B."/>
            <person name="Kocsube S."/>
            <person name="Kotiranta H."/>
            <person name="LaButti K.M."/>
            <person name="Lechner B.E."/>
            <person name="Liimatainen K."/>
            <person name="Lipzen A."/>
            <person name="Lukacs Z."/>
            <person name="Mihaltcheva S."/>
            <person name="Morgado L.N."/>
            <person name="Niskanen T."/>
            <person name="Noordeloos M.E."/>
            <person name="Ohm R.A."/>
            <person name="Ortiz-Santana B."/>
            <person name="Ovrebo C."/>
            <person name="Racz N."/>
            <person name="Riley R."/>
            <person name="Savchenko A."/>
            <person name="Shiryaev A."/>
            <person name="Soop K."/>
            <person name="Spirin V."/>
            <person name="Szebenyi C."/>
            <person name="Tomsovsky M."/>
            <person name="Tulloss R.E."/>
            <person name="Uehling J."/>
            <person name="Grigoriev I.V."/>
            <person name="Vagvolgyi C."/>
            <person name="Papp T."/>
            <person name="Martin F.M."/>
            <person name="Miettinen O."/>
            <person name="Hibbett D.S."/>
            <person name="Nagy L.G."/>
        </authorList>
    </citation>
    <scope>NUCLEOTIDE SEQUENCE [LARGE SCALE GENOMIC DNA]</scope>
    <source>
        <strain evidence="2 3">CBS 962.96</strain>
    </source>
</reference>
<gene>
    <name evidence="2" type="ORF">K435DRAFT_127360</name>
</gene>
<evidence type="ECO:0000256" key="1">
    <source>
        <dbReference type="SAM" id="MobiDB-lite"/>
    </source>
</evidence>
<name>A0A4S8KMP8_DENBC</name>
<evidence type="ECO:0000313" key="3">
    <source>
        <dbReference type="Proteomes" id="UP000297245"/>
    </source>
</evidence>
<feature type="region of interest" description="Disordered" evidence="1">
    <location>
        <begin position="65"/>
        <end position="85"/>
    </location>
</feature>
<sequence>MTRKRSNLSPDELEDQTLADLLARKILKKRKRLESGKWFIDCCDEATKSDNWPISAQIRYLHDHSERLSTLPPPPPPTGSGRRAKRRYKPWRLRLELNHLLVNLNAKRPERPLLHVPVLGRLRTRFKLEAPCSGPCSWIQSMNGMILKDGM</sequence>
<proteinExistence type="predicted"/>
<keyword evidence="3" id="KW-1185">Reference proteome</keyword>
<evidence type="ECO:0000313" key="2">
    <source>
        <dbReference type="EMBL" id="THU76857.1"/>
    </source>
</evidence>
<accession>A0A4S8KMP8</accession>
<dbReference type="Proteomes" id="UP000297245">
    <property type="component" value="Unassembled WGS sequence"/>
</dbReference>
<dbReference type="EMBL" id="ML180681">
    <property type="protein sequence ID" value="THU76857.1"/>
    <property type="molecule type" value="Genomic_DNA"/>
</dbReference>
<protein>
    <submittedName>
        <fullName evidence="2">Uncharacterized protein</fullName>
    </submittedName>
</protein>
<dbReference type="AlphaFoldDB" id="A0A4S8KMP8"/>